<gene>
    <name evidence="2" type="ORF">MSPICULIGERA_LOCUS35</name>
</gene>
<accession>A0AA36C2I0</accession>
<feature type="region of interest" description="Disordered" evidence="1">
    <location>
        <begin position="1"/>
        <end position="30"/>
    </location>
</feature>
<protein>
    <submittedName>
        <fullName evidence="2">Uncharacterized protein</fullName>
    </submittedName>
</protein>
<evidence type="ECO:0000313" key="2">
    <source>
        <dbReference type="EMBL" id="CAJ0557277.1"/>
    </source>
</evidence>
<keyword evidence="3" id="KW-1185">Reference proteome</keyword>
<feature type="compositionally biased region" description="Basic and acidic residues" evidence="1">
    <location>
        <begin position="1"/>
        <end position="10"/>
    </location>
</feature>
<name>A0AA36C2I0_9BILA</name>
<evidence type="ECO:0000256" key="1">
    <source>
        <dbReference type="SAM" id="MobiDB-lite"/>
    </source>
</evidence>
<feature type="region of interest" description="Disordered" evidence="1">
    <location>
        <begin position="175"/>
        <end position="206"/>
    </location>
</feature>
<feature type="non-terminal residue" evidence="2">
    <location>
        <position position="336"/>
    </location>
</feature>
<dbReference type="AlphaFoldDB" id="A0AA36C2I0"/>
<dbReference type="EMBL" id="CATQJA010000001">
    <property type="protein sequence ID" value="CAJ0557277.1"/>
    <property type="molecule type" value="Genomic_DNA"/>
</dbReference>
<organism evidence="2 3">
    <name type="scientific">Mesorhabditis spiculigera</name>
    <dbReference type="NCBI Taxonomy" id="96644"/>
    <lineage>
        <taxon>Eukaryota</taxon>
        <taxon>Metazoa</taxon>
        <taxon>Ecdysozoa</taxon>
        <taxon>Nematoda</taxon>
        <taxon>Chromadorea</taxon>
        <taxon>Rhabditida</taxon>
        <taxon>Rhabditina</taxon>
        <taxon>Rhabditomorpha</taxon>
        <taxon>Rhabditoidea</taxon>
        <taxon>Rhabditidae</taxon>
        <taxon>Mesorhabditinae</taxon>
        <taxon>Mesorhabditis</taxon>
    </lineage>
</organism>
<sequence>MRSSFGDHDPIGGAGPAVDVRDDRTRCPTNPPLRAENNVRDCIGDRARRQCCGFRIRERKPNPTMIRLHDRGGSRCHAPAENTDYGDACGEHPAVAKSQVGSEYTNNVLSDVAVDTESCAYERIVTGPMHASTFTCTFSAVIDASDDSRSLLPQRNRRDRARRNRRLNTRIHRRISHPRSPTGHPKYSHRQTGRAKTKPHAKSGGNIDLAADLQSLLDITGLHRRIARTTDRAGHLRRHEPSRVNAVVARFGTGFDDSFVAAGSNDQPSSVTVLANLSANAVGVADALPAKTTPDDSAATAHAASPTAALDRRRDVRAFNSVAMSNSYVADQQPIR</sequence>
<comment type="caution">
    <text evidence="2">The sequence shown here is derived from an EMBL/GenBank/DDBJ whole genome shotgun (WGS) entry which is preliminary data.</text>
</comment>
<reference evidence="2" key="1">
    <citation type="submission" date="2023-06" db="EMBL/GenBank/DDBJ databases">
        <authorList>
            <person name="Delattre M."/>
        </authorList>
    </citation>
    <scope>NUCLEOTIDE SEQUENCE</scope>
    <source>
        <strain evidence="2">AF72</strain>
    </source>
</reference>
<feature type="compositionally biased region" description="Basic residues" evidence="1">
    <location>
        <begin position="186"/>
        <end position="201"/>
    </location>
</feature>
<evidence type="ECO:0000313" key="3">
    <source>
        <dbReference type="Proteomes" id="UP001177023"/>
    </source>
</evidence>
<dbReference type="Proteomes" id="UP001177023">
    <property type="component" value="Unassembled WGS sequence"/>
</dbReference>
<proteinExistence type="predicted"/>